<name>A0AAD7DJS9_MYCRO</name>
<reference evidence="3" key="1">
    <citation type="submission" date="2023-03" db="EMBL/GenBank/DDBJ databases">
        <title>Massive genome expansion in bonnet fungi (Mycena s.s.) driven by repeated elements and novel gene families across ecological guilds.</title>
        <authorList>
            <consortium name="Lawrence Berkeley National Laboratory"/>
            <person name="Harder C.B."/>
            <person name="Miyauchi S."/>
            <person name="Viragh M."/>
            <person name="Kuo A."/>
            <person name="Thoen E."/>
            <person name="Andreopoulos B."/>
            <person name="Lu D."/>
            <person name="Skrede I."/>
            <person name="Drula E."/>
            <person name="Henrissat B."/>
            <person name="Morin E."/>
            <person name="Kohler A."/>
            <person name="Barry K."/>
            <person name="LaButti K."/>
            <person name="Morin E."/>
            <person name="Salamov A."/>
            <person name="Lipzen A."/>
            <person name="Mereny Z."/>
            <person name="Hegedus B."/>
            <person name="Baldrian P."/>
            <person name="Stursova M."/>
            <person name="Weitz H."/>
            <person name="Taylor A."/>
            <person name="Grigoriev I.V."/>
            <person name="Nagy L.G."/>
            <person name="Martin F."/>
            <person name="Kauserud H."/>
        </authorList>
    </citation>
    <scope>NUCLEOTIDE SEQUENCE</scope>
    <source>
        <strain evidence="3">CBHHK067</strain>
    </source>
</reference>
<dbReference type="PANTHER" id="PTHR47990">
    <property type="entry name" value="2-OXOGLUTARATE (2OG) AND FE(II)-DEPENDENT OXYGENASE SUPERFAMILY PROTEIN-RELATED"/>
    <property type="match status" value="1"/>
</dbReference>
<dbReference type="InterPro" id="IPR027443">
    <property type="entry name" value="IPNS-like_sf"/>
</dbReference>
<comment type="caution">
    <text evidence="3">The sequence shown here is derived from an EMBL/GenBank/DDBJ whole genome shotgun (WGS) entry which is preliminary data.</text>
</comment>
<sequence length="238" mass="26856">MLIFQSRPVMGTGYRPVRGYNLNYEGDGDLSETLFVQWEPKSGPSPKGQRWPPAAPDFRTQCLDYYDAALTLRDQISVLFALAIEQPEDFLKEKEHISRMRFIHYPEGAQAGNGMGAHTDPGIFTILYQQPGSKGLQVLTPENEWIDVPAVPGHLIVHFGDQMGCLTNDVFRSPLHRVVTQPGTERYSIAMFSYVDVNVAFGPLAQFVSAARPAKYETVVPQDEYKKLETRYLRDSKL</sequence>
<dbReference type="Proteomes" id="UP001221757">
    <property type="component" value="Unassembled WGS sequence"/>
</dbReference>
<evidence type="ECO:0000256" key="1">
    <source>
        <dbReference type="RuleBase" id="RU003682"/>
    </source>
</evidence>
<evidence type="ECO:0000313" key="4">
    <source>
        <dbReference type="Proteomes" id="UP001221757"/>
    </source>
</evidence>
<dbReference type="PROSITE" id="PS51471">
    <property type="entry name" value="FE2OG_OXY"/>
    <property type="match status" value="1"/>
</dbReference>
<dbReference type="GO" id="GO:0016491">
    <property type="term" value="F:oxidoreductase activity"/>
    <property type="evidence" value="ECO:0007669"/>
    <property type="project" value="UniProtKB-KW"/>
</dbReference>
<dbReference type="AlphaFoldDB" id="A0AAD7DJS9"/>
<keyword evidence="4" id="KW-1185">Reference proteome</keyword>
<accession>A0AAD7DJS9</accession>
<dbReference type="GO" id="GO:0046872">
    <property type="term" value="F:metal ion binding"/>
    <property type="evidence" value="ECO:0007669"/>
    <property type="project" value="UniProtKB-KW"/>
</dbReference>
<evidence type="ECO:0000259" key="2">
    <source>
        <dbReference type="PROSITE" id="PS51471"/>
    </source>
</evidence>
<protein>
    <recommendedName>
        <fullName evidence="2">Fe2OG dioxygenase domain-containing protein</fullName>
    </recommendedName>
</protein>
<dbReference type="Gene3D" id="2.60.120.330">
    <property type="entry name" value="B-lactam Antibiotic, Isopenicillin N Synthase, Chain"/>
    <property type="match status" value="1"/>
</dbReference>
<keyword evidence="1" id="KW-0560">Oxidoreductase</keyword>
<evidence type="ECO:0000313" key="3">
    <source>
        <dbReference type="EMBL" id="KAJ7692911.1"/>
    </source>
</evidence>
<keyword evidence="1" id="KW-0479">Metal-binding</keyword>
<keyword evidence="1" id="KW-0408">Iron</keyword>
<dbReference type="InterPro" id="IPR044861">
    <property type="entry name" value="IPNS-like_FE2OG_OXY"/>
</dbReference>
<organism evidence="3 4">
    <name type="scientific">Mycena rosella</name>
    <name type="common">Pink bonnet</name>
    <name type="synonym">Agaricus rosellus</name>
    <dbReference type="NCBI Taxonomy" id="1033263"/>
    <lineage>
        <taxon>Eukaryota</taxon>
        <taxon>Fungi</taxon>
        <taxon>Dikarya</taxon>
        <taxon>Basidiomycota</taxon>
        <taxon>Agaricomycotina</taxon>
        <taxon>Agaricomycetes</taxon>
        <taxon>Agaricomycetidae</taxon>
        <taxon>Agaricales</taxon>
        <taxon>Marasmiineae</taxon>
        <taxon>Mycenaceae</taxon>
        <taxon>Mycena</taxon>
    </lineage>
</organism>
<comment type="similarity">
    <text evidence="1">Belongs to the iron/ascorbate-dependent oxidoreductase family.</text>
</comment>
<dbReference type="EMBL" id="JARKIE010000049">
    <property type="protein sequence ID" value="KAJ7692911.1"/>
    <property type="molecule type" value="Genomic_DNA"/>
</dbReference>
<dbReference type="Pfam" id="PF03171">
    <property type="entry name" value="2OG-FeII_Oxy"/>
    <property type="match status" value="1"/>
</dbReference>
<proteinExistence type="inferred from homology"/>
<gene>
    <name evidence="3" type="ORF">B0H17DRAFT_1179204</name>
</gene>
<dbReference type="InterPro" id="IPR050231">
    <property type="entry name" value="Iron_ascorbate_oxido_reductase"/>
</dbReference>
<dbReference type="SUPFAM" id="SSF51197">
    <property type="entry name" value="Clavaminate synthase-like"/>
    <property type="match status" value="1"/>
</dbReference>
<feature type="domain" description="Fe2OG dioxygenase" evidence="2">
    <location>
        <begin position="96"/>
        <end position="195"/>
    </location>
</feature>
<dbReference type="InterPro" id="IPR005123">
    <property type="entry name" value="Oxoglu/Fe-dep_dioxygenase_dom"/>
</dbReference>